<dbReference type="Proteomes" id="UP001055811">
    <property type="component" value="Linkage Group LG05"/>
</dbReference>
<organism evidence="1 2">
    <name type="scientific">Cichorium intybus</name>
    <name type="common">Chicory</name>
    <dbReference type="NCBI Taxonomy" id="13427"/>
    <lineage>
        <taxon>Eukaryota</taxon>
        <taxon>Viridiplantae</taxon>
        <taxon>Streptophyta</taxon>
        <taxon>Embryophyta</taxon>
        <taxon>Tracheophyta</taxon>
        <taxon>Spermatophyta</taxon>
        <taxon>Magnoliopsida</taxon>
        <taxon>eudicotyledons</taxon>
        <taxon>Gunneridae</taxon>
        <taxon>Pentapetalae</taxon>
        <taxon>asterids</taxon>
        <taxon>campanulids</taxon>
        <taxon>Asterales</taxon>
        <taxon>Asteraceae</taxon>
        <taxon>Cichorioideae</taxon>
        <taxon>Cichorieae</taxon>
        <taxon>Cichoriinae</taxon>
        <taxon>Cichorium</taxon>
    </lineage>
</organism>
<comment type="caution">
    <text evidence="1">The sequence shown here is derived from an EMBL/GenBank/DDBJ whole genome shotgun (WGS) entry which is preliminary data.</text>
</comment>
<reference evidence="1 2" key="2">
    <citation type="journal article" date="2022" name="Mol. Ecol. Resour.">
        <title>The genomes of chicory, endive, great burdock and yacon provide insights into Asteraceae paleo-polyploidization history and plant inulin production.</title>
        <authorList>
            <person name="Fan W."/>
            <person name="Wang S."/>
            <person name="Wang H."/>
            <person name="Wang A."/>
            <person name="Jiang F."/>
            <person name="Liu H."/>
            <person name="Zhao H."/>
            <person name="Xu D."/>
            <person name="Zhang Y."/>
        </authorList>
    </citation>
    <scope>NUCLEOTIDE SEQUENCE [LARGE SCALE GENOMIC DNA]</scope>
    <source>
        <strain evidence="2">cv. Punajuju</strain>
        <tissue evidence="1">Leaves</tissue>
    </source>
</reference>
<dbReference type="EMBL" id="CM042013">
    <property type="protein sequence ID" value="KAI3737605.1"/>
    <property type="molecule type" value="Genomic_DNA"/>
</dbReference>
<protein>
    <submittedName>
        <fullName evidence="1">Uncharacterized protein</fullName>
    </submittedName>
</protein>
<keyword evidence="2" id="KW-1185">Reference proteome</keyword>
<evidence type="ECO:0000313" key="1">
    <source>
        <dbReference type="EMBL" id="KAI3737605.1"/>
    </source>
</evidence>
<evidence type="ECO:0000313" key="2">
    <source>
        <dbReference type="Proteomes" id="UP001055811"/>
    </source>
</evidence>
<gene>
    <name evidence="1" type="ORF">L2E82_27613</name>
</gene>
<proteinExistence type="predicted"/>
<accession>A0ACB9CTM3</accession>
<sequence>MTSISCNRLKYVQKSTPRQLNKYTLISTPFCLSLIYKRSHIYITQNHTSTPKPFFRHPSVKTLKLISLKSIIYFLHDIANTYSDLQSFLGTLSSFLRE</sequence>
<name>A0ACB9CTM3_CICIN</name>
<reference evidence="2" key="1">
    <citation type="journal article" date="2022" name="Mol. Ecol. Resour.">
        <title>The genomes of chicory, endive, great burdock and yacon provide insights into Asteraceae palaeo-polyploidization history and plant inulin production.</title>
        <authorList>
            <person name="Fan W."/>
            <person name="Wang S."/>
            <person name="Wang H."/>
            <person name="Wang A."/>
            <person name="Jiang F."/>
            <person name="Liu H."/>
            <person name="Zhao H."/>
            <person name="Xu D."/>
            <person name="Zhang Y."/>
        </authorList>
    </citation>
    <scope>NUCLEOTIDE SEQUENCE [LARGE SCALE GENOMIC DNA]</scope>
    <source>
        <strain evidence="2">cv. Punajuju</strain>
    </source>
</reference>